<accession>A0A6A3KUZ6</accession>
<gene>
    <name evidence="4" type="ORF">PR001_g14575</name>
    <name evidence="3" type="ORF">PR002_g15280</name>
</gene>
<feature type="signal peptide" evidence="2">
    <location>
        <begin position="1"/>
        <end position="26"/>
    </location>
</feature>
<dbReference type="Proteomes" id="UP000435112">
    <property type="component" value="Unassembled WGS sequence"/>
</dbReference>
<evidence type="ECO:0000256" key="1">
    <source>
        <dbReference type="SAM" id="MobiDB-lite"/>
    </source>
</evidence>
<proteinExistence type="predicted"/>
<evidence type="ECO:0000313" key="4">
    <source>
        <dbReference type="EMBL" id="KAE9016730.1"/>
    </source>
</evidence>
<evidence type="ECO:0000313" key="6">
    <source>
        <dbReference type="Proteomes" id="UP000435112"/>
    </source>
</evidence>
<dbReference type="EMBL" id="QXFU01001100">
    <property type="protein sequence ID" value="KAE9010750.1"/>
    <property type="molecule type" value="Genomic_DNA"/>
</dbReference>
<sequence length="54" mass="5562">MKGSCTTITLSGSTSFVLLMVRVLSATSITAPKAHRASTPRMASTCSLSATSRS</sequence>
<evidence type="ECO:0000313" key="3">
    <source>
        <dbReference type="EMBL" id="KAE9010750.1"/>
    </source>
</evidence>
<dbReference type="EMBL" id="QXFV01001052">
    <property type="protein sequence ID" value="KAE9016730.1"/>
    <property type="molecule type" value="Genomic_DNA"/>
</dbReference>
<keyword evidence="2" id="KW-0732">Signal</keyword>
<evidence type="ECO:0000313" key="5">
    <source>
        <dbReference type="Proteomes" id="UP000429607"/>
    </source>
</evidence>
<dbReference type="AlphaFoldDB" id="A0A6A3KUZ6"/>
<protein>
    <recommendedName>
        <fullName evidence="7">RxLR effector protein</fullName>
    </recommendedName>
</protein>
<evidence type="ECO:0000256" key="2">
    <source>
        <dbReference type="SAM" id="SignalP"/>
    </source>
</evidence>
<feature type="chain" id="PRO_5036164826" description="RxLR effector protein" evidence="2">
    <location>
        <begin position="27"/>
        <end position="54"/>
    </location>
</feature>
<feature type="compositionally biased region" description="Polar residues" evidence="1">
    <location>
        <begin position="41"/>
        <end position="54"/>
    </location>
</feature>
<name>A0A6A3KUZ6_9STRA</name>
<evidence type="ECO:0008006" key="7">
    <source>
        <dbReference type="Google" id="ProtNLM"/>
    </source>
</evidence>
<reference evidence="5 6" key="1">
    <citation type="submission" date="2018-09" db="EMBL/GenBank/DDBJ databases">
        <title>Genomic investigation of the strawberry pathogen Phytophthora fragariae indicates pathogenicity is determined by transcriptional variation in three key races.</title>
        <authorList>
            <person name="Adams T.M."/>
            <person name="Armitage A.D."/>
            <person name="Sobczyk M.K."/>
            <person name="Bates H.J."/>
            <person name="Dunwell J.M."/>
            <person name="Nellist C.F."/>
            <person name="Harrison R.J."/>
        </authorList>
    </citation>
    <scope>NUCLEOTIDE SEQUENCE [LARGE SCALE GENOMIC DNA]</scope>
    <source>
        <strain evidence="4 5">SCRP249</strain>
        <strain evidence="3 6">SCRP324</strain>
    </source>
</reference>
<dbReference type="Proteomes" id="UP000429607">
    <property type="component" value="Unassembled WGS sequence"/>
</dbReference>
<organism evidence="3 6">
    <name type="scientific">Phytophthora rubi</name>
    <dbReference type="NCBI Taxonomy" id="129364"/>
    <lineage>
        <taxon>Eukaryota</taxon>
        <taxon>Sar</taxon>
        <taxon>Stramenopiles</taxon>
        <taxon>Oomycota</taxon>
        <taxon>Peronosporomycetes</taxon>
        <taxon>Peronosporales</taxon>
        <taxon>Peronosporaceae</taxon>
        <taxon>Phytophthora</taxon>
    </lineage>
</organism>
<feature type="region of interest" description="Disordered" evidence="1">
    <location>
        <begin position="33"/>
        <end position="54"/>
    </location>
</feature>
<dbReference type="OrthoDB" id="10292000at2759"/>
<comment type="caution">
    <text evidence="3">The sequence shown here is derived from an EMBL/GenBank/DDBJ whole genome shotgun (WGS) entry which is preliminary data.</text>
</comment>